<protein>
    <recommendedName>
        <fullName evidence="1">Insertion element IS402-like domain-containing protein</fullName>
    </recommendedName>
</protein>
<organism evidence="2 3">
    <name type="scientific">Neoroseomonas lacus</name>
    <dbReference type="NCBI Taxonomy" id="287609"/>
    <lineage>
        <taxon>Bacteria</taxon>
        <taxon>Pseudomonadati</taxon>
        <taxon>Pseudomonadota</taxon>
        <taxon>Alphaproteobacteria</taxon>
        <taxon>Acetobacterales</taxon>
        <taxon>Acetobacteraceae</taxon>
        <taxon>Neoroseomonas</taxon>
    </lineage>
</organism>
<sequence length="188" mass="21412">MHPHPLTTPQFLALLPHILPASPAGRQIGDLRTRLNAIFHMACTTDPWRALPETYGRPDTVSRYFRRLTHAGTWEKLLHAIKESPPKSPLREIAPLICRVCRRAIRLRGLRFIALARRLGFLSALNGPPAKLPNPDLSEKLKRLPLPAPPRTKQQTKAFIALIKTRRYLHRLAGGIKHIPRRLRLGWS</sequence>
<dbReference type="Pfam" id="PF13340">
    <property type="entry name" value="DUF4096"/>
    <property type="match status" value="1"/>
</dbReference>
<evidence type="ECO:0000313" key="3">
    <source>
        <dbReference type="Proteomes" id="UP000661507"/>
    </source>
</evidence>
<dbReference type="InterPro" id="IPR025161">
    <property type="entry name" value="IS402-like_dom"/>
</dbReference>
<reference evidence="2" key="2">
    <citation type="submission" date="2020-09" db="EMBL/GenBank/DDBJ databases">
        <authorList>
            <person name="Sun Q."/>
            <person name="Zhou Y."/>
        </authorList>
    </citation>
    <scope>NUCLEOTIDE SEQUENCE</scope>
    <source>
        <strain evidence="2">CGMCC 1.3617</strain>
    </source>
</reference>
<dbReference type="PANTHER" id="PTHR46637:SF1">
    <property type="entry name" value="BLL5188 PROTEIN"/>
    <property type="match status" value="1"/>
</dbReference>
<name>A0A917KLB5_9PROT</name>
<dbReference type="AlphaFoldDB" id="A0A917KLB5"/>
<evidence type="ECO:0000259" key="1">
    <source>
        <dbReference type="Pfam" id="PF13340"/>
    </source>
</evidence>
<feature type="domain" description="Insertion element IS402-like" evidence="1">
    <location>
        <begin position="10"/>
        <end position="77"/>
    </location>
</feature>
<evidence type="ECO:0000313" key="2">
    <source>
        <dbReference type="EMBL" id="GGJ16758.1"/>
    </source>
</evidence>
<dbReference type="Proteomes" id="UP000661507">
    <property type="component" value="Unassembled WGS sequence"/>
</dbReference>
<reference evidence="2" key="1">
    <citation type="journal article" date="2014" name="Int. J. Syst. Evol. Microbiol.">
        <title>Complete genome sequence of Corynebacterium casei LMG S-19264T (=DSM 44701T), isolated from a smear-ripened cheese.</title>
        <authorList>
            <consortium name="US DOE Joint Genome Institute (JGI-PGF)"/>
            <person name="Walter F."/>
            <person name="Albersmeier A."/>
            <person name="Kalinowski J."/>
            <person name="Ruckert C."/>
        </authorList>
    </citation>
    <scope>NUCLEOTIDE SEQUENCE</scope>
    <source>
        <strain evidence="2">CGMCC 1.3617</strain>
    </source>
</reference>
<dbReference type="PANTHER" id="PTHR46637">
    <property type="entry name" value="TIS1421-TRANSPOSASE PROTEIN A"/>
    <property type="match status" value="1"/>
</dbReference>
<dbReference type="EMBL" id="BMKW01000005">
    <property type="protein sequence ID" value="GGJ16758.1"/>
    <property type="molecule type" value="Genomic_DNA"/>
</dbReference>
<dbReference type="InterPro" id="IPR052909">
    <property type="entry name" value="Transposase_6_like"/>
</dbReference>
<accession>A0A917KLB5</accession>
<comment type="caution">
    <text evidence="2">The sequence shown here is derived from an EMBL/GenBank/DDBJ whole genome shotgun (WGS) entry which is preliminary data.</text>
</comment>
<proteinExistence type="predicted"/>
<keyword evidence="3" id="KW-1185">Reference proteome</keyword>
<gene>
    <name evidence="2" type="ORF">GCM10011320_25230</name>
</gene>